<feature type="non-terminal residue" evidence="1">
    <location>
        <position position="133"/>
    </location>
</feature>
<gene>
    <name evidence="1" type="ORF">PCOR1329_LOCUS66893</name>
</gene>
<dbReference type="EMBL" id="CAUYUJ010018639">
    <property type="protein sequence ID" value="CAK0885215.1"/>
    <property type="molecule type" value="Genomic_DNA"/>
</dbReference>
<feature type="non-terminal residue" evidence="1">
    <location>
        <position position="1"/>
    </location>
</feature>
<evidence type="ECO:0000313" key="2">
    <source>
        <dbReference type="Proteomes" id="UP001189429"/>
    </source>
</evidence>
<protein>
    <submittedName>
        <fullName evidence="1">Uncharacterized protein</fullName>
    </submittedName>
</protein>
<sequence>DFDFDRMLDQEALEQDIQINAHQDDEAPPDPMDVQFPELLHRSWGGLPVPEPSVEATRVWTMEERDGLWQKAVSKLQQRASSVPTGPALNLSCDSLKSWQAWPSKAAELTPEDLGILLEATRINAATAQQAAA</sequence>
<evidence type="ECO:0000313" key="1">
    <source>
        <dbReference type="EMBL" id="CAK0885215.1"/>
    </source>
</evidence>
<keyword evidence="2" id="KW-1185">Reference proteome</keyword>
<accession>A0ABN9WJ91</accession>
<comment type="caution">
    <text evidence="1">The sequence shown here is derived from an EMBL/GenBank/DDBJ whole genome shotgun (WGS) entry which is preliminary data.</text>
</comment>
<proteinExistence type="predicted"/>
<dbReference type="Proteomes" id="UP001189429">
    <property type="component" value="Unassembled WGS sequence"/>
</dbReference>
<reference evidence="1" key="1">
    <citation type="submission" date="2023-10" db="EMBL/GenBank/DDBJ databases">
        <authorList>
            <person name="Chen Y."/>
            <person name="Shah S."/>
            <person name="Dougan E. K."/>
            <person name="Thang M."/>
            <person name="Chan C."/>
        </authorList>
    </citation>
    <scope>NUCLEOTIDE SEQUENCE [LARGE SCALE GENOMIC DNA]</scope>
</reference>
<organism evidence="1 2">
    <name type="scientific">Prorocentrum cordatum</name>
    <dbReference type="NCBI Taxonomy" id="2364126"/>
    <lineage>
        <taxon>Eukaryota</taxon>
        <taxon>Sar</taxon>
        <taxon>Alveolata</taxon>
        <taxon>Dinophyceae</taxon>
        <taxon>Prorocentrales</taxon>
        <taxon>Prorocentraceae</taxon>
        <taxon>Prorocentrum</taxon>
    </lineage>
</organism>
<name>A0ABN9WJ91_9DINO</name>